<dbReference type="Pfam" id="PF00675">
    <property type="entry name" value="Peptidase_M16"/>
    <property type="match status" value="1"/>
</dbReference>
<evidence type="ECO:0000256" key="5">
    <source>
        <dbReference type="ARBA" id="ARBA00022833"/>
    </source>
</evidence>
<feature type="domain" description="DUSP" evidence="9">
    <location>
        <begin position="1269"/>
        <end position="1388"/>
    </location>
</feature>
<evidence type="ECO:0000256" key="6">
    <source>
        <dbReference type="ARBA" id="ARBA00023049"/>
    </source>
</evidence>
<dbReference type="PROSITE" id="PS00972">
    <property type="entry name" value="USP_1"/>
    <property type="match status" value="1"/>
</dbReference>
<dbReference type="CDD" id="cd02674">
    <property type="entry name" value="Peptidase_C19R"/>
    <property type="match status" value="1"/>
</dbReference>
<reference evidence="10 11" key="1">
    <citation type="journal article" date="2023" name="bioRxiv">
        <title>High-quality genome assemblies of four members of thePodospora anserinaspecies complex.</title>
        <authorList>
            <person name="Ament-Velasquez S.L."/>
            <person name="Vogan A.A."/>
            <person name="Wallerman O."/>
            <person name="Hartmann F."/>
            <person name="Gautier V."/>
            <person name="Silar P."/>
            <person name="Giraud T."/>
            <person name="Johannesson H."/>
        </authorList>
    </citation>
    <scope>NUCLEOTIDE SEQUENCE [LARGE SCALE GENOMIC DNA]</scope>
    <source>
        <strain evidence="10 11">CBS 411.78</strain>
    </source>
</reference>
<dbReference type="SUPFAM" id="SSF63411">
    <property type="entry name" value="LuxS/MPP-like metallohydrolase"/>
    <property type="match status" value="4"/>
</dbReference>
<dbReference type="Pfam" id="PF16187">
    <property type="entry name" value="Peptidase_M16_M"/>
    <property type="match status" value="1"/>
</dbReference>
<dbReference type="Pfam" id="PF05193">
    <property type="entry name" value="Peptidase_M16_C"/>
    <property type="match status" value="1"/>
</dbReference>
<keyword evidence="4" id="KW-0378">Hydrolase</keyword>
<dbReference type="Pfam" id="PF06337">
    <property type="entry name" value="DUSP"/>
    <property type="match status" value="1"/>
</dbReference>
<dbReference type="InterPro" id="IPR001394">
    <property type="entry name" value="Peptidase_C19_UCH"/>
</dbReference>
<feature type="compositionally biased region" description="Basic and acidic residues" evidence="7">
    <location>
        <begin position="1233"/>
        <end position="1244"/>
    </location>
</feature>
<dbReference type="Gene3D" id="3.30.2230.10">
    <property type="entry name" value="DUSP-like"/>
    <property type="match status" value="1"/>
</dbReference>
<dbReference type="SMART" id="SM00695">
    <property type="entry name" value="DUSP"/>
    <property type="match status" value="1"/>
</dbReference>
<dbReference type="GeneID" id="87926702"/>
<dbReference type="Proteomes" id="UP001326199">
    <property type="component" value="Unassembled WGS sequence"/>
</dbReference>
<feature type="compositionally biased region" description="Polar residues" evidence="7">
    <location>
        <begin position="2606"/>
        <end position="2615"/>
    </location>
</feature>
<dbReference type="InterPro" id="IPR011765">
    <property type="entry name" value="Pept_M16_N"/>
</dbReference>
<dbReference type="PROSITE" id="PS00973">
    <property type="entry name" value="USP_2"/>
    <property type="match status" value="1"/>
</dbReference>
<dbReference type="InterPro" id="IPR018200">
    <property type="entry name" value="USP_CS"/>
</dbReference>
<dbReference type="InterPro" id="IPR011249">
    <property type="entry name" value="Metalloenz_LuxS/M16"/>
</dbReference>
<keyword evidence="2" id="KW-0645">Protease</keyword>
<evidence type="ECO:0000256" key="3">
    <source>
        <dbReference type="ARBA" id="ARBA00022723"/>
    </source>
</evidence>
<feature type="compositionally biased region" description="Low complexity" evidence="7">
    <location>
        <begin position="2475"/>
        <end position="2496"/>
    </location>
</feature>
<dbReference type="InterPro" id="IPR032632">
    <property type="entry name" value="Peptidase_M16_M"/>
</dbReference>
<accession>A0ABR0H1C7</accession>
<keyword evidence="3" id="KW-0479">Metal-binding</keyword>
<evidence type="ECO:0000256" key="1">
    <source>
        <dbReference type="ARBA" id="ARBA00007261"/>
    </source>
</evidence>
<dbReference type="InterPro" id="IPR050626">
    <property type="entry name" value="Peptidase_M16"/>
</dbReference>
<dbReference type="SUPFAM" id="SSF143791">
    <property type="entry name" value="DUSP-like"/>
    <property type="match status" value="1"/>
</dbReference>
<proteinExistence type="inferred from homology"/>
<keyword evidence="11" id="KW-1185">Reference proteome</keyword>
<feature type="region of interest" description="Disordered" evidence="7">
    <location>
        <begin position="1107"/>
        <end position="1146"/>
    </location>
</feature>
<dbReference type="InterPro" id="IPR038765">
    <property type="entry name" value="Papain-like_cys_pep_sf"/>
</dbReference>
<dbReference type="Pfam" id="PF00443">
    <property type="entry name" value="UCH"/>
    <property type="match status" value="1"/>
</dbReference>
<comment type="caution">
    <text evidence="10">The sequence shown here is derived from an EMBL/GenBank/DDBJ whole genome shotgun (WGS) entry which is preliminary data.</text>
</comment>
<dbReference type="Gene3D" id="3.90.70.10">
    <property type="entry name" value="Cysteine proteinases"/>
    <property type="match status" value="2"/>
</dbReference>
<dbReference type="RefSeq" id="XP_062761639.1">
    <property type="nucleotide sequence ID" value="XM_062906451.1"/>
</dbReference>
<feature type="region of interest" description="Disordered" evidence="7">
    <location>
        <begin position="1191"/>
        <end position="1267"/>
    </location>
</feature>
<dbReference type="Gene3D" id="3.30.830.10">
    <property type="entry name" value="Metalloenzyme, LuxS/M16 peptidase-like"/>
    <property type="match status" value="4"/>
</dbReference>
<dbReference type="InterPro" id="IPR006615">
    <property type="entry name" value="Pept_C19_DUSP"/>
</dbReference>
<evidence type="ECO:0000259" key="9">
    <source>
        <dbReference type="PROSITE" id="PS51283"/>
    </source>
</evidence>
<evidence type="ECO:0000256" key="2">
    <source>
        <dbReference type="ARBA" id="ARBA00022670"/>
    </source>
</evidence>
<evidence type="ECO:0000313" key="11">
    <source>
        <dbReference type="Proteomes" id="UP001326199"/>
    </source>
</evidence>
<feature type="compositionally biased region" description="Polar residues" evidence="7">
    <location>
        <begin position="1251"/>
        <end position="1260"/>
    </location>
</feature>
<dbReference type="InterPro" id="IPR054734">
    <property type="entry name" value="PqqF-like_C_4"/>
</dbReference>
<feature type="region of interest" description="Disordered" evidence="7">
    <location>
        <begin position="2467"/>
        <end position="2530"/>
    </location>
</feature>
<evidence type="ECO:0000313" key="10">
    <source>
        <dbReference type="EMBL" id="KAK4661673.1"/>
    </source>
</evidence>
<feature type="domain" description="USP" evidence="8">
    <location>
        <begin position="1631"/>
        <end position="2444"/>
    </location>
</feature>
<feature type="region of interest" description="Disordered" evidence="7">
    <location>
        <begin position="1024"/>
        <end position="1083"/>
    </location>
</feature>
<protein>
    <recommendedName>
        <fullName evidence="12">Ubiquitinyl hydrolase 1</fullName>
    </recommendedName>
</protein>
<organism evidence="10 11">
    <name type="scientific">Podospora pseudopauciseta</name>
    <dbReference type="NCBI Taxonomy" id="2093780"/>
    <lineage>
        <taxon>Eukaryota</taxon>
        <taxon>Fungi</taxon>
        <taxon>Dikarya</taxon>
        <taxon>Ascomycota</taxon>
        <taxon>Pezizomycotina</taxon>
        <taxon>Sordariomycetes</taxon>
        <taxon>Sordariomycetidae</taxon>
        <taxon>Sordariales</taxon>
        <taxon>Podosporaceae</taxon>
        <taxon>Podospora</taxon>
    </lineage>
</organism>
<feature type="region of interest" description="Disordered" evidence="7">
    <location>
        <begin position="2135"/>
        <end position="2233"/>
    </location>
</feature>
<dbReference type="PROSITE" id="PS51283">
    <property type="entry name" value="DUSP"/>
    <property type="match status" value="1"/>
</dbReference>
<gene>
    <name evidence="10" type="ORF">QC763_0105430</name>
</gene>
<feature type="compositionally biased region" description="Low complexity" evidence="7">
    <location>
        <begin position="1131"/>
        <end position="1146"/>
    </location>
</feature>
<evidence type="ECO:0008006" key="12">
    <source>
        <dbReference type="Google" id="ProtNLM"/>
    </source>
</evidence>
<dbReference type="InterPro" id="IPR028889">
    <property type="entry name" value="USP"/>
</dbReference>
<dbReference type="InterPro" id="IPR035927">
    <property type="entry name" value="DUSP-like_sf"/>
</dbReference>
<sequence length="2709" mass="301951">MANSEETPPPSKIEVEVVTENLETPELDDRSYRVIRLPNGLEALLVHDPTTDKAAAAVDVNVGSHSDEDDMPGMAHAVEHLLFMGTKKFPVENAYHQYMSNHSGLTNAFTATTSTNYHFEVSAKPSNDEEPSANNPSPLLGALDRFAQFFIEPLFLENTLDRELRAVDSENKKNLQSDNWRLHQLKKTLSNPKHPHHHFSTGNLETLKTIPEAKGINVRDKFIEFYEKHYSANRMKLCVLGREPLDVLQAWVAEYFSPIKNKNLPRNRWEDEVPFTKDHLGVQIFAKPVMDTREITLSFPFMEQENLYETQPGGYISHLIGHEGPGSIMSYVKSKGWANGLGAGPSNICPGSPDLFDIGITLTEEGLKNYKEIVKVVFEYIALLRETEPQQWIFDEQKGMADVNFRFMEKSRAYRFASSVSQRMQKPIPREHLVSGYSKLRRFDPKLIKQALGWLRPDNFFLVVTSRNPPVTLDKKEKWYGTEYTVQPIPETLMKEVQAAATSTPDNRKAKLHLPHKNQFIPTKLDVEKKEVKEPAIAPRIIRNDSMVRTWYKKDDTFWVPKASIMVSCRTPITSLASMRAAGRLFTDSIKDALEEYSYDAELAGVEYSVICEERGMYIEVSGYNDKLSVLLEQVLVTMRDLDIRDDRFAIIKERTIRSYRNWELSAPWTQIGGYMSWLTTDHYNTILDIAEELPAVTADAVRSFKREFLAQMHMEVLVHGNFYKEDALKLTDMIEKTLKPRPFPPSQWRSPRGLVFSPGSNYVWKKTLKDPANVNHSIHYMLYTGAKIDRPQRARTALLDQIMHEPCFDQLRTKEQLGYIVYCGSWSNVTTFGVYFIIQSEKTAPYLETRIEKFLEDMGKRLEDMSEEDFEKNKRSLIERTLEKAKSLEGESNRHWQAIESEYYMFNNRQLMVENLKPLTKADMIEFFNHYINPSSPSRAKVAAYLEAQAKSDVTTKQITDLIKTLDLDGSTAAQAATDLQSRLSAAGHDEEKEVEGLVDYLQGLGAPDGKVKAASDVWRRLHSEHGPGSGVVKDAEPPSSNGTTPTLIKDSCHKQLTVTTSSSKKRRVTRQSSREHEPNDVVLLSTEEIDPTFSFSEAAGIPTIDTPTYVRHGDSLPPSGVPPRLQTQCSSVPDSPSAASSPCASADLSVDFDRGAEFADSASSLRPTDWTLPGSQSTSFYNTAHRALMGGAPDLPQRSSSPLKRPASSMEPETDSTNLKEDVVMGTENESAAKAKEGKDEVMDGAPSSPKQSTTESNGLPLRNDIPPLDQQIKTIETLVKAFAETPIQEGDEAYLVSRKWLQRAQAFGLDSKHVSKEVPEGSLGPVDNSDIIETKFTDSNGVECVKLKPGLGTESFELFPKDAWDLLLFWYGLAPGQAPIIRLAHNTAPDAVSDPVIQFEFHPPVFTIHRLWSATSPIPIEQEIKLKKPPPPIVVQSTSFSYHKFLRRVKELASVAPDRKVRVWRVLQTIPATETPASEPSKSFGMMKTPPDSPVQEVGVPDGFPAVPGAWPEMLVDVVTFGQLEKGVQRALVEAQDTTVHANYNGKRSLSLVGLNVDQTLVLDEEVERQDWVSTYSGSNGKNLTTRNSSTAVVQARANVSGRSSPALSAPLTRGRAQQKSGRTHGCVGLQNLGNTCYMNSALQCLRAVEELTKYFLTHEAKKEINTDNPLAHGGDVALSYGRLLEEIYKDPTPNSVAPRQFKSVIGRYAPAFSGYGQQDSQEFLGWLLDGLQEDLNRILRKPYIEKPDSTDEMINNPAAIREMALQVWDITKRRDDSVISDLFTGLYKSTLVCPECNKISITFDPFTNLTLPLPMANSWSREIRFYPLNDAPVNIVVDIDKNSSIRGLKQFISQRVGVPVDRLMASEEFSGKFFKHYDDMATVSDDISSNDIVVVHELEAPPSNLALTKDPKKQKIKSLLADNDEEDLEDPMVQSMVVPVLHMCSQGKAKRKKSVLVPPHFIVLNPEEACSEDIIRRKILEKVATFTTHPELAAVEETDAGDNIDPEMANVASDVDSSGDSKIVAKSVEGEEDIVDVTMADANDAPKPAASSGAEQSSQALKAFKSQRPKWIDPEEFLAPQFQNLFDLSFFSEGTITIPTGWQSVTEGNAYPRLSTRQPKPIMSDVEMQSPGAWANSDASGSDEVNEVTRMAEESSDDDSDFPHQVQDLQSRAIEPPSHQVNARGGKKKMKARQQQMYGKKAKKRFEKQQKGRMQKQHASRRDTGPIEGPLVRLGEGIIVDWNEEAWEALFDGQPGESVRGCKTFENVDTLVDPALEAKKKQRALRAKHGITLEDCLNEFEKEEILSEQDTWYCPRCKEHRRASKKFDLWKTPDILVVHLKRFSSVGYRREKLDILVDFPVEGLDLTSRVIDKEDGKQEIYNLIAVDDHWGGLGGGHYTAKAKNFNDGSWYEYNDTGVSKCSDSQKVVSAAAYLLFYRRRSETPLGGPRFQEIFDKYDSQIASADQDMSDSGEGQRLGLSSSLRGSPSASTGAGLTLPRGKRGLVSDDSDRAGQALVPADPELPSYQASVGNGDEDTEMGAALWDQSTLHNSIEGDEDEGIGLPDYDNGGMAGMTSVIGSNWNFQNIKPGSVASDGDIASDIAQNDNSSNDDGFAAGDEMDEVFMSGPSLEFIEHEPTFPEEEIPAPPAEAQNLFDQIAEDKWAQQQIHTVPADIADDHASDKVAEIRVGDGGEDQQAQVQKPSA</sequence>
<feature type="compositionally biased region" description="Basic residues" evidence="7">
    <location>
        <begin position="2204"/>
        <end position="2223"/>
    </location>
</feature>
<dbReference type="InterPro" id="IPR007863">
    <property type="entry name" value="Peptidase_M16_C"/>
</dbReference>
<evidence type="ECO:0000256" key="4">
    <source>
        <dbReference type="ARBA" id="ARBA00022801"/>
    </source>
</evidence>
<name>A0ABR0H1C7_9PEZI</name>
<dbReference type="PANTHER" id="PTHR43690:SF18">
    <property type="entry name" value="INSULIN-DEGRADING ENZYME-RELATED"/>
    <property type="match status" value="1"/>
</dbReference>
<evidence type="ECO:0000256" key="7">
    <source>
        <dbReference type="SAM" id="MobiDB-lite"/>
    </source>
</evidence>
<dbReference type="CDD" id="cd17039">
    <property type="entry name" value="Ubl_ubiquitin_like"/>
    <property type="match status" value="1"/>
</dbReference>
<dbReference type="EMBL" id="JAFFHB010000009">
    <property type="protein sequence ID" value="KAK4661673.1"/>
    <property type="molecule type" value="Genomic_DNA"/>
</dbReference>
<feature type="region of interest" description="Disordered" evidence="7">
    <location>
        <begin position="2599"/>
        <end position="2619"/>
    </location>
</feature>
<keyword evidence="5" id="KW-0862">Zinc</keyword>
<dbReference type="PROSITE" id="PS50235">
    <property type="entry name" value="USP_3"/>
    <property type="match status" value="1"/>
</dbReference>
<comment type="similarity">
    <text evidence="1">Belongs to the peptidase M16 family.</text>
</comment>
<dbReference type="SUPFAM" id="SSF54001">
    <property type="entry name" value="Cysteine proteinases"/>
    <property type="match status" value="1"/>
</dbReference>
<evidence type="ECO:0000259" key="8">
    <source>
        <dbReference type="PROSITE" id="PS50235"/>
    </source>
</evidence>
<dbReference type="Pfam" id="PF22456">
    <property type="entry name" value="PqqF-like_C_4"/>
    <property type="match status" value="1"/>
</dbReference>
<keyword evidence="6" id="KW-0482">Metalloprotease</keyword>
<dbReference type="PANTHER" id="PTHR43690">
    <property type="entry name" value="NARDILYSIN"/>
    <property type="match status" value="1"/>
</dbReference>